<dbReference type="PROSITE" id="PS51782">
    <property type="entry name" value="LYSM"/>
    <property type="match status" value="2"/>
</dbReference>
<keyword evidence="4" id="KW-1185">Reference proteome</keyword>
<dbReference type="PROSITE" id="PS00922">
    <property type="entry name" value="TRANSGLYCOSYLASE"/>
    <property type="match status" value="1"/>
</dbReference>
<dbReference type="Pfam" id="PF01464">
    <property type="entry name" value="SLT"/>
    <property type="match status" value="1"/>
</dbReference>
<feature type="domain" description="LysM" evidence="2">
    <location>
        <begin position="405"/>
        <end position="448"/>
    </location>
</feature>
<dbReference type="InterPro" id="IPR008258">
    <property type="entry name" value="Transglycosylase_SLT_dom_1"/>
</dbReference>
<evidence type="ECO:0000313" key="3">
    <source>
        <dbReference type="EMBL" id="MBE7693996.1"/>
    </source>
</evidence>
<name>A0AAP1WF70_9FLAO</name>
<dbReference type="Gene3D" id="1.10.530.10">
    <property type="match status" value="1"/>
</dbReference>
<sequence>MKNVLILLFFTVSIFAQQPVDSVFTPKEQLAIAIDSSFVATDANFVATDSIVKDSVKRKKIYACFSDTDLKKVDSLLIEKKFNASSFDTIQYVINDKDIIGNTTAMLSTDLLKKRLHDLNLKTPFHLAYSPSLEKVINSYLKYRTKYYPALMAKAQYYFPMFEQYLDQFDVPLEMKYLAIVESALRPAARSRVGATGLWQFMYGTGVQFDLKVNSYVDERQNPVKATIAACKYLSHLHKIFGDWDLALAAYNSGPGNVSKAIKRSGGYRNYWNIRPYLPRETASYVPAFYATMYIFEYAEAHNIYPEPPTIFHFETDTIQVKRTVTFDQIAAKTNIDTELLSFLNPSYKLAVIPYAENKNYAVRLPKKHVIDFLEKEQDIYVLANTEDGKREKPLPKYFEQDKQTRYKVRNGDYLGKIATKFGVKVSQIKRWNGMRSHRLKIGQRLKIYPKKLTAHKKVIRNKNKLPKGPHKVYVVESGDSLWTISKKYPSVSIDQIKKWNNIWSVKSLKPGMKLKIFKS</sequence>
<evidence type="ECO:0000256" key="1">
    <source>
        <dbReference type="ARBA" id="ARBA00007734"/>
    </source>
</evidence>
<dbReference type="InterPro" id="IPR018392">
    <property type="entry name" value="LysM"/>
</dbReference>
<accession>A0AAP1WF70</accession>
<dbReference type="InterPro" id="IPR036779">
    <property type="entry name" value="LysM_dom_sf"/>
</dbReference>
<dbReference type="PANTHER" id="PTHR33734:SF22">
    <property type="entry name" value="MEMBRANE-BOUND LYTIC MUREIN TRANSGLYCOSYLASE D"/>
    <property type="match status" value="1"/>
</dbReference>
<feature type="domain" description="LysM" evidence="2">
    <location>
        <begin position="472"/>
        <end position="517"/>
    </location>
</feature>
<evidence type="ECO:0000259" key="2">
    <source>
        <dbReference type="PROSITE" id="PS51782"/>
    </source>
</evidence>
<evidence type="ECO:0000313" key="4">
    <source>
        <dbReference type="Proteomes" id="UP000806077"/>
    </source>
</evidence>
<dbReference type="InterPro" id="IPR000189">
    <property type="entry name" value="Transglyc_AS"/>
</dbReference>
<dbReference type="SUPFAM" id="SSF53955">
    <property type="entry name" value="Lysozyme-like"/>
    <property type="match status" value="1"/>
</dbReference>
<dbReference type="Pfam" id="PF01476">
    <property type="entry name" value="LysM"/>
    <property type="match status" value="2"/>
</dbReference>
<dbReference type="AlphaFoldDB" id="A0AAP1WF70"/>
<gene>
    <name evidence="3" type="ORF">F7645_00905</name>
</gene>
<organism evidence="3 4">
    <name type="scientific">Tenacibaculum finnmarkense genomovar finnmarkense</name>
    <dbReference type="NCBI Taxonomy" id="1458503"/>
    <lineage>
        <taxon>Bacteria</taxon>
        <taxon>Pseudomonadati</taxon>
        <taxon>Bacteroidota</taxon>
        <taxon>Flavobacteriia</taxon>
        <taxon>Flavobacteriales</taxon>
        <taxon>Flavobacteriaceae</taxon>
        <taxon>Tenacibaculum</taxon>
        <taxon>Tenacibaculum finnmarkense</taxon>
    </lineage>
</organism>
<dbReference type="SMART" id="SM00257">
    <property type="entry name" value="LysM"/>
    <property type="match status" value="2"/>
</dbReference>
<dbReference type="EMBL" id="WXXV01000001">
    <property type="protein sequence ID" value="MBE7693996.1"/>
    <property type="molecule type" value="Genomic_DNA"/>
</dbReference>
<dbReference type="GO" id="GO:0000270">
    <property type="term" value="P:peptidoglycan metabolic process"/>
    <property type="evidence" value="ECO:0007669"/>
    <property type="project" value="InterPro"/>
</dbReference>
<dbReference type="SUPFAM" id="SSF54106">
    <property type="entry name" value="LysM domain"/>
    <property type="match status" value="2"/>
</dbReference>
<protein>
    <submittedName>
        <fullName evidence="3">LysM peptidoglycan-binding domain-containing protein</fullName>
    </submittedName>
</protein>
<dbReference type="CDD" id="cd16894">
    <property type="entry name" value="MltD-like"/>
    <property type="match status" value="1"/>
</dbReference>
<dbReference type="GO" id="GO:0008932">
    <property type="term" value="F:lytic endotransglycosylase activity"/>
    <property type="evidence" value="ECO:0007669"/>
    <property type="project" value="TreeGrafter"/>
</dbReference>
<proteinExistence type="inferred from homology"/>
<dbReference type="InterPro" id="IPR023346">
    <property type="entry name" value="Lysozyme-like_dom_sf"/>
</dbReference>
<comment type="similarity">
    <text evidence="1">Belongs to the transglycosylase Slt family.</text>
</comment>
<reference evidence="3 4" key="1">
    <citation type="journal article" date="2020" name="Int. J. Syst. Evol. Microbiol.">
        <title>Tenacibaculum piscium sp. nov., isolated from skin ulcers of sea-farmed fish, and description of Tenacibaculum finnmarkense sp. nov. with subdivision into genomovars finnmarkense and ulcerans.</title>
        <authorList>
            <person name="Olsen A.B."/>
            <person name="Spilsberg B."/>
            <person name="Nilsen H.K."/>
            <person name="Lagesen K."/>
            <person name="Gulla S."/>
            <person name="Avendano-Herrera R."/>
            <person name="Irgang R."/>
            <person name="Duchaud E."/>
            <person name="Colquhoun D.J."/>
        </authorList>
    </citation>
    <scope>NUCLEOTIDE SEQUENCE [LARGE SCALE GENOMIC DNA]</scope>
    <source>
        <strain evidence="3 4">TNO037</strain>
    </source>
</reference>
<dbReference type="RefSeq" id="WP_101955315.1">
    <property type="nucleotide sequence ID" value="NZ_JAFMUP010000001.1"/>
</dbReference>
<dbReference type="CDD" id="cd00118">
    <property type="entry name" value="LysM"/>
    <property type="match status" value="2"/>
</dbReference>
<dbReference type="PANTHER" id="PTHR33734">
    <property type="entry name" value="LYSM DOMAIN-CONTAINING GPI-ANCHORED PROTEIN 2"/>
    <property type="match status" value="1"/>
</dbReference>
<dbReference type="Gene3D" id="3.10.350.10">
    <property type="entry name" value="LysM domain"/>
    <property type="match status" value="2"/>
</dbReference>
<dbReference type="Proteomes" id="UP000806077">
    <property type="component" value="Unassembled WGS sequence"/>
</dbReference>
<comment type="caution">
    <text evidence="3">The sequence shown here is derived from an EMBL/GenBank/DDBJ whole genome shotgun (WGS) entry which is preliminary data.</text>
</comment>
<dbReference type="GO" id="GO:0016020">
    <property type="term" value="C:membrane"/>
    <property type="evidence" value="ECO:0007669"/>
    <property type="project" value="InterPro"/>
</dbReference>